<evidence type="ECO:0000256" key="1">
    <source>
        <dbReference type="SAM" id="SignalP"/>
    </source>
</evidence>
<feature type="domain" description="Calcineurin-like phosphoesterase" evidence="2">
    <location>
        <begin position="263"/>
        <end position="440"/>
    </location>
</feature>
<protein>
    <submittedName>
        <fullName evidence="3">Metallo-dependent phosphatase</fullName>
    </submittedName>
</protein>
<reference evidence="3 4" key="2">
    <citation type="submission" date="2016-08" db="EMBL/GenBank/DDBJ databases">
        <title>Pervasive Adenine N6-methylation of Active Genes in Fungi.</title>
        <authorList>
            <consortium name="DOE Joint Genome Institute"/>
            <person name="Mondo S.J."/>
            <person name="Dannebaum R.O."/>
            <person name="Kuo R.C."/>
            <person name="Labutti K."/>
            <person name="Haridas S."/>
            <person name="Kuo A."/>
            <person name="Salamov A."/>
            <person name="Ahrendt S.R."/>
            <person name="Lipzen A."/>
            <person name="Sullivan W."/>
            <person name="Andreopoulos W.B."/>
            <person name="Clum A."/>
            <person name="Lindquist E."/>
            <person name="Daum C."/>
            <person name="Ramamoorthy G.K."/>
            <person name="Gryganskyi A."/>
            <person name="Culley D."/>
            <person name="Magnuson J.K."/>
            <person name="James T.Y."/>
            <person name="O'Malley M.A."/>
            <person name="Stajich J.E."/>
            <person name="Spatafora J.W."/>
            <person name="Visel A."/>
            <person name="Grigoriev I.V."/>
        </authorList>
    </citation>
    <scope>NUCLEOTIDE SEQUENCE [LARGE SCALE GENOMIC DNA]</scope>
    <source>
        <strain evidence="4">finn</strain>
    </source>
</reference>
<feature type="signal peptide" evidence="1">
    <location>
        <begin position="1"/>
        <end position="32"/>
    </location>
</feature>
<comment type="caution">
    <text evidence="3">The sequence shown here is derived from an EMBL/GenBank/DDBJ whole genome shotgun (WGS) entry which is preliminary data.</text>
</comment>
<evidence type="ECO:0000313" key="3">
    <source>
        <dbReference type="EMBL" id="ORX42307.1"/>
    </source>
</evidence>
<dbReference type="Gene3D" id="3.60.21.10">
    <property type="match status" value="1"/>
</dbReference>
<proteinExistence type="predicted"/>
<feature type="chain" id="PRO_5013344950" evidence="1">
    <location>
        <begin position="33"/>
        <end position="535"/>
    </location>
</feature>
<evidence type="ECO:0000313" key="4">
    <source>
        <dbReference type="Proteomes" id="UP000193719"/>
    </source>
</evidence>
<gene>
    <name evidence="3" type="ORF">BCR36DRAFT_416188</name>
</gene>
<dbReference type="EMBL" id="MCFH01000067">
    <property type="protein sequence ID" value="ORX42307.1"/>
    <property type="molecule type" value="Genomic_DNA"/>
</dbReference>
<dbReference type="AlphaFoldDB" id="A0A1Y1UW47"/>
<evidence type="ECO:0000259" key="2">
    <source>
        <dbReference type="Pfam" id="PF00149"/>
    </source>
</evidence>
<dbReference type="OrthoDB" id="5976022at2759"/>
<sequence length="535" mass="62119">MGFIHFLLELTSFIHVFLSNAISAMILTSGNGNTINYNFHCFQDYNTICKNYKESLNILISSYNDRNLLLKNVNFEIFVDNLSDNGISQKKHVVNLDSHFQKISSKDRYPNYMKMEKMLKMNKDTIDIIMVYDNFENKQDVLNRLEFSLFDMMDDNFIQVLSGINAYDDGHYYGDIDDETPKEPLISQLNRFVLDNDFTKAVFRKIIKITNDQLLDNLFFNEEAISNPVKEPTVPWNNTLFFKEDDNTQVSNSNNSLTGHYDRIISFGDIHGDFRKLVKVLTAAKLINERKDWIAKNTALVQVGDLIDRGNDSKKILNLMIKLRKQAPSYGSDVFLLLGNHETMNIGGRYDYITLTDLFSYGSIPLREKQFSLHERYGYLIRKEMNATMVVGDTLFVHAGLMSYHLDDMTLEDINKHFHNVLMYSCTHPSELSDDDMYAQPVFVDKYFDDGGPTWTRTLFDGPENKICEDLSKTLKITKTNRMVVGHTVQRDGQIHTRCNNQLYFIDVGMSMAYQNTLAYLEFKKDEKEIWAKYD</sequence>
<dbReference type="SUPFAM" id="SSF56300">
    <property type="entry name" value="Metallo-dependent phosphatases"/>
    <property type="match status" value="1"/>
</dbReference>
<dbReference type="GO" id="GO:0016787">
    <property type="term" value="F:hydrolase activity"/>
    <property type="evidence" value="ECO:0007669"/>
    <property type="project" value="InterPro"/>
</dbReference>
<keyword evidence="4" id="KW-1185">Reference proteome</keyword>
<keyword evidence="1" id="KW-0732">Signal</keyword>
<name>A0A1Y1UW47_9FUNG</name>
<dbReference type="PANTHER" id="PTHR46546:SF4">
    <property type="entry name" value="SHEWANELLA-LIKE PROTEIN PHOSPHATASE 1"/>
    <property type="match status" value="1"/>
</dbReference>
<dbReference type="PANTHER" id="PTHR46546">
    <property type="entry name" value="SHEWANELLA-LIKE PROTEIN PHOSPHATASE 1"/>
    <property type="match status" value="1"/>
</dbReference>
<dbReference type="Proteomes" id="UP000193719">
    <property type="component" value="Unassembled WGS sequence"/>
</dbReference>
<dbReference type="InterPro" id="IPR004843">
    <property type="entry name" value="Calcineurin-like_PHP"/>
</dbReference>
<organism evidence="3 4">
    <name type="scientific">Piromyces finnis</name>
    <dbReference type="NCBI Taxonomy" id="1754191"/>
    <lineage>
        <taxon>Eukaryota</taxon>
        <taxon>Fungi</taxon>
        <taxon>Fungi incertae sedis</taxon>
        <taxon>Chytridiomycota</taxon>
        <taxon>Chytridiomycota incertae sedis</taxon>
        <taxon>Neocallimastigomycetes</taxon>
        <taxon>Neocallimastigales</taxon>
        <taxon>Neocallimastigaceae</taxon>
        <taxon>Piromyces</taxon>
    </lineage>
</organism>
<reference evidence="3 4" key="1">
    <citation type="submission" date="2016-08" db="EMBL/GenBank/DDBJ databases">
        <title>Genomes of anaerobic fungi encode conserved fungal cellulosomes for biomass hydrolysis.</title>
        <authorList>
            <consortium name="DOE Joint Genome Institute"/>
            <person name="Haitjema C.H."/>
            <person name="Gilmore S.P."/>
            <person name="Henske J.K."/>
            <person name="Solomon K.V."/>
            <person name="De Groot R."/>
            <person name="Kuo A."/>
            <person name="Mondo S.J."/>
            <person name="Salamov A.A."/>
            <person name="Labutti K."/>
            <person name="Zhao Z."/>
            <person name="Chiniquy J."/>
            <person name="Barry K."/>
            <person name="Brewer H.M."/>
            <person name="Purvine S.O."/>
            <person name="Wright A.T."/>
            <person name="Boxma B."/>
            <person name="Van Alen T."/>
            <person name="Hackstein J.H."/>
            <person name="Baker S.E."/>
            <person name="Grigoriev I.V."/>
            <person name="O'Malley M.A."/>
        </authorList>
    </citation>
    <scope>NUCLEOTIDE SEQUENCE [LARGE SCALE GENOMIC DNA]</scope>
    <source>
        <strain evidence="4">finn</strain>
    </source>
</reference>
<accession>A0A1Y1UW47</accession>
<dbReference type="STRING" id="1754191.A0A1Y1UW47"/>
<dbReference type="InterPro" id="IPR029052">
    <property type="entry name" value="Metallo-depent_PP-like"/>
</dbReference>
<dbReference type="Pfam" id="PF00149">
    <property type="entry name" value="Metallophos"/>
    <property type="match status" value="1"/>
</dbReference>